<feature type="compositionally biased region" description="Basic and acidic residues" evidence="1">
    <location>
        <begin position="1"/>
        <end position="21"/>
    </location>
</feature>
<dbReference type="PANTHER" id="PTHR43852:SF3">
    <property type="entry name" value="NUCLEOTIDYLTRANSFERASE"/>
    <property type="match status" value="1"/>
</dbReference>
<dbReference type="EMBL" id="AP022314">
    <property type="protein sequence ID" value="BBU24328.1"/>
    <property type="molecule type" value="Genomic_DNA"/>
</dbReference>
<evidence type="ECO:0000259" key="2">
    <source>
        <dbReference type="Pfam" id="PF18765"/>
    </source>
</evidence>
<proteinExistence type="predicted"/>
<dbReference type="InterPro" id="IPR052930">
    <property type="entry name" value="TA_antitoxin_MntA"/>
</dbReference>
<evidence type="ECO:0000256" key="1">
    <source>
        <dbReference type="SAM" id="MobiDB-lite"/>
    </source>
</evidence>
<dbReference type="Proteomes" id="UP000464624">
    <property type="component" value="Chromosome"/>
</dbReference>
<dbReference type="InterPro" id="IPR043519">
    <property type="entry name" value="NT_sf"/>
</dbReference>
<dbReference type="SUPFAM" id="SSF81301">
    <property type="entry name" value="Nucleotidyltransferase"/>
    <property type="match status" value="1"/>
</dbReference>
<sequence length="267" mass="29078">MRIGRDAKPVEDVASPHRPNGDETIPDMSDVATRIAEAVEALRCHGAAFAYLHGSRANNTARPTSDVDIAAYFGGQRPPAAFEVLLPAGVDLLVLDNAPLELAGKVALHGTLLFEKDPPTRVAWEATTRKIYFDELRESLAPTRSLPKRCAVVDEARVLRLLRGITDDVAILRRESAAGQARRADQIWLRGVKYTFVTPIEACIDVAQHICSAEGWGTPRLRSPTSGAIWHRGDGRPAVRERVAGSWRGVVVRTGRDRLSPSGCPVP</sequence>
<dbReference type="Gene3D" id="3.30.460.10">
    <property type="entry name" value="Beta Polymerase, domain 2"/>
    <property type="match status" value="1"/>
</dbReference>
<dbReference type="CDD" id="cd05403">
    <property type="entry name" value="NT_KNTase_like"/>
    <property type="match status" value="1"/>
</dbReference>
<dbReference type="InterPro" id="IPR041633">
    <property type="entry name" value="Polbeta"/>
</dbReference>
<feature type="domain" description="Polymerase beta nucleotidyltransferase" evidence="2">
    <location>
        <begin position="48"/>
        <end position="118"/>
    </location>
</feature>
<evidence type="ECO:0000313" key="4">
    <source>
        <dbReference type="Proteomes" id="UP000464624"/>
    </source>
</evidence>
<gene>
    <name evidence="3" type="ORF">MYXE_41180</name>
</gene>
<dbReference type="Pfam" id="PF18765">
    <property type="entry name" value="Polbeta"/>
    <property type="match status" value="1"/>
</dbReference>
<dbReference type="PANTHER" id="PTHR43852">
    <property type="entry name" value="NUCLEOTIDYLTRANSFERASE"/>
    <property type="match status" value="1"/>
</dbReference>
<organism evidence="3 4">
    <name type="scientific">Mycobacterium xenopi</name>
    <dbReference type="NCBI Taxonomy" id="1789"/>
    <lineage>
        <taxon>Bacteria</taxon>
        <taxon>Bacillati</taxon>
        <taxon>Actinomycetota</taxon>
        <taxon>Actinomycetes</taxon>
        <taxon>Mycobacteriales</taxon>
        <taxon>Mycobacteriaceae</taxon>
        <taxon>Mycobacterium</taxon>
    </lineage>
</organism>
<dbReference type="Gene3D" id="1.20.120.580">
    <property type="entry name" value="bsu32300-like"/>
    <property type="match status" value="1"/>
</dbReference>
<accession>A0AAD1H375</accession>
<reference evidence="3 4" key="1">
    <citation type="submission" date="2019-12" db="EMBL/GenBank/DDBJ databases">
        <title>Complete genome sequence of Mycolicibacterium xenopi str. JCM15661T.</title>
        <authorList>
            <person name="Yoshida M."/>
            <person name="Fukano H."/>
            <person name="Asakura T."/>
            <person name="Hoshino Y."/>
        </authorList>
    </citation>
    <scope>NUCLEOTIDE SEQUENCE [LARGE SCALE GENOMIC DNA]</scope>
    <source>
        <strain evidence="3 4">JCM 15661T</strain>
    </source>
</reference>
<dbReference type="AlphaFoldDB" id="A0AAD1H375"/>
<feature type="region of interest" description="Disordered" evidence="1">
    <location>
        <begin position="1"/>
        <end position="25"/>
    </location>
</feature>
<evidence type="ECO:0000313" key="3">
    <source>
        <dbReference type="EMBL" id="BBU24328.1"/>
    </source>
</evidence>
<protein>
    <recommendedName>
        <fullName evidence="2">Polymerase beta nucleotidyltransferase domain-containing protein</fullName>
    </recommendedName>
</protein>
<dbReference type="KEGG" id="mxe:MYXE_41180"/>
<dbReference type="InterPro" id="IPR037038">
    <property type="entry name" value="HepT-like_sf"/>
</dbReference>
<name>A0AAD1H375_MYCXE</name>